<reference evidence="1" key="1">
    <citation type="journal article" date="2014" name="Front. Microbiol.">
        <title>High frequency of phylogenetically diverse reductive dehalogenase-homologous genes in deep subseafloor sedimentary metagenomes.</title>
        <authorList>
            <person name="Kawai M."/>
            <person name="Futagami T."/>
            <person name="Toyoda A."/>
            <person name="Takaki Y."/>
            <person name="Nishi S."/>
            <person name="Hori S."/>
            <person name="Arai W."/>
            <person name="Tsubouchi T."/>
            <person name="Morono Y."/>
            <person name="Uchiyama I."/>
            <person name="Ito T."/>
            <person name="Fujiyama A."/>
            <person name="Inagaki F."/>
            <person name="Takami H."/>
        </authorList>
    </citation>
    <scope>NUCLEOTIDE SEQUENCE</scope>
    <source>
        <strain evidence="1">Expedition CK06-06</strain>
    </source>
</reference>
<name>X1L3C0_9ZZZZ</name>
<evidence type="ECO:0000313" key="1">
    <source>
        <dbReference type="EMBL" id="GAI13842.1"/>
    </source>
</evidence>
<dbReference type="EMBL" id="BARV01007869">
    <property type="protein sequence ID" value="GAI13842.1"/>
    <property type="molecule type" value="Genomic_DNA"/>
</dbReference>
<accession>X1L3C0</accession>
<protein>
    <submittedName>
        <fullName evidence="1">Uncharacterized protein</fullName>
    </submittedName>
</protein>
<sequence>MAEIFPVETRGVGKPDYSREVSVGRMRPGLTLKYLQGLKIFGDTFSSVNTGTHTAPMHLTIMTDDTAHFTVNALIDLVILNVTDDSSGKITAN</sequence>
<gene>
    <name evidence="1" type="ORF">S06H3_15953</name>
</gene>
<organism evidence="1">
    <name type="scientific">marine sediment metagenome</name>
    <dbReference type="NCBI Taxonomy" id="412755"/>
    <lineage>
        <taxon>unclassified sequences</taxon>
        <taxon>metagenomes</taxon>
        <taxon>ecological metagenomes</taxon>
    </lineage>
</organism>
<dbReference type="AlphaFoldDB" id="X1L3C0"/>
<feature type="non-terminal residue" evidence="1">
    <location>
        <position position="93"/>
    </location>
</feature>
<proteinExistence type="predicted"/>
<comment type="caution">
    <text evidence="1">The sequence shown here is derived from an EMBL/GenBank/DDBJ whole genome shotgun (WGS) entry which is preliminary data.</text>
</comment>